<dbReference type="STRING" id="34475.A0A4Y9YP42"/>
<evidence type="ECO:0000313" key="2">
    <source>
        <dbReference type="EMBL" id="TFY62789.1"/>
    </source>
</evidence>
<organism evidence="2 3">
    <name type="scientific">Rhodofomes roseus</name>
    <dbReference type="NCBI Taxonomy" id="34475"/>
    <lineage>
        <taxon>Eukaryota</taxon>
        <taxon>Fungi</taxon>
        <taxon>Dikarya</taxon>
        <taxon>Basidiomycota</taxon>
        <taxon>Agaricomycotina</taxon>
        <taxon>Agaricomycetes</taxon>
        <taxon>Polyporales</taxon>
        <taxon>Rhodofomes</taxon>
    </lineage>
</organism>
<feature type="compositionally biased region" description="Basic and acidic residues" evidence="1">
    <location>
        <begin position="204"/>
        <end position="218"/>
    </location>
</feature>
<proteinExistence type="predicted"/>
<gene>
    <name evidence="2" type="ORF">EVJ58_g3634</name>
</gene>
<accession>A0A4Y9YP42</accession>
<feature type="compositionally biased region" description="Low complexity" evidence="1">
    <location>
        <begin position="112"/>
        <end position="125"/>
    </location>
</feature>
<feature type="compositionally biased region" description="Pro residues" evidence="1">
    <location>
        <begin position="139"/>
        <end position="152"/>
    </location>
</feature>
<sequence length="236" mass="25133">MALSWNDIFDFSSLDEPSTPPPAFDPTQRDICSDFSCCGLSLPDLHALVDHFEEHHVVTNGRPTCSPLVLSYPQPDPPAEPSSLFGASSPFASATHPHLYPHPDGFEHDFSDGTSDSASYSSGSTLPLAQPQRTHVSPALPPHRPPATPTRRPPTASTGDRTPQRSAPRASQARTGAHKAESVQGEGSVAGRGPPPAHPATRATRGDAQETARARAREGVQVSRESLRVLLALPDH</sequence>
<protein>
    <submittedName>
        <fullName evidence="2">Uncharacterized protein</fullName>
    </submittedName>
</protein>
<dbReference type="Proteomes" id="UP000298390">
    <property type="component" value="Unassembled WGS sequence"/>
</dbReference>
<dbReference type="EMBL" id="SEKV01000153">
    <property type="protein sequence ID" value="TFY62789.1"/>
    <property type="molecule type" value="Genomic_DNA"/>
</dbReference>
<dbReference type="AlphaFoldDB" id="A0A4Y9YP42"/>
<evidence type="ECO:0000313" key="3">
    <source>
        <dbReference type="Proteomes" id="UP000298390"/>
    </source>
</evidence>
<reference evidence="2 3" key="1">
    <citation type="submission" date="2019-01" db="EMBL/GenBank/DDBJ databases">
        <title>Genome sequencing of the rare red list fungi Fomitopsis rosea.</title>
        <authorList>
            <person name="Buettner E."/>
            <person name="Kellner H."/>
        </authorList>
    </citation>
    <scope>NUCLEOTIDE SEQUENCE [LARGE SCALE GENOMIC DNA]</scope>
    <source>
        <strain evidence="2 3">DSM 105464</strain>
    </source>
</reference>
<evidence type="ECO:0000256" key="1">
    <source>
        <dbReference type="SAM" id="MobiDB-lite"/>
    </source>
</evidence>
<name>A0A4Y9YP42_9APHY</name>
<feature type="region of interest" description="Disordered" evidence="1">
    <location>
        <begin position="69"/>
        <end position="225"/>
    </location>
</feature>
<comment type="caution">
    <text evidence="2">The sequence shown here is derived from an EMBL/GenBank/DDBJ whole genome shotgun (WGS) entry which is preliminary data.</text>
</comment>